<proteinExistence type="predicted"/>
<organism evidence="1 2">
    <name type="scientific">Lasiodiplodia mahajangana</name>
    <dbReference type="NCBI Taxonomy" id="1108764"/>
    <lineage>
        <taxon>Eukaryota</taxon>
        <taxon>Fungi</taxon>
        <taxon>Dikarya</taxon>
        <taxon>Ascomycota</taxon>
        <taxon>Pezizomycotina</taxon>
        <taxon>Dothideomycetes</taxon>
        <taxon>Dothideomycetes incertae sedis</taxon>
        <taxon>Botryosphaeriales</taxon>
        <taxon>Botryosphaeriaceae</taxon>
        <taxon>Lasiodiplodia</taxon>
    </lineage>
</organism>
<accession>A0ACC2K185</accession>
<reference evidence="1" key="1">
    <citation type="submission" date="2022-12" db="EMBL/GenBank/DDBJ databases">
        <title>Genome Sequence of Lasiodiplodia mahajangana.</title>
        <authorList>
            <person name="Buettner E."/>
        </authorList>
    </citation>
    <scope>NUCLEOTIDE SEQUENCE</scope>
    <source>
        <strain evidence="1">VT137</strain>
    </source>
</reference>
<evidence type="ECO:0000313" key="1">
    <source>
        <dbReference type="EMBL" id="KAJ8133299.1"/>
    </source>
</evidence>
<sequence length="424" mass="46917">MYWTARPVVAAAIVVSFSSWANGQQSEWQPNQISTTMCAWKGLRDSGATKGHCLSKWRLPLLGTRIPGWQFWCSDTRWQVASMFEQDRRIFSNNKKGNPFGTVYTLNFSTPFNSSTNITSILQPLSIGGAANNLAPNYYDGGMLANDHELYLYGGLPRNTAAYPPPDQDEVLSYRASDYGLVKEGFHPGFVNTELPGNLTRYVAYGGTANAPSENLAWYFGGYRSPSWGPIYQPLANANISLNPINVSDTLITLDLSDPQLGKWTNYTLPDSIPSRADPSVVWVPVGEQGILVVLGGVFDPDYNNANVTSLNEAQSEMVSPGYMVNINIYDVANRTWYSQKTVEAPPQRAMGCAVVASAQDSSSYNIYYYGGFDGLHEDEDFSDDVPDGNYRRVSSSQGGKYQLPRWWHPSSLQPNRGNVARLI</sequence>
<dbReference type="EMBL" id="JAPUUL010000024">
    <property type="protein sequence ID" value="KAJ8133299.1"/>
    <property type="molecule type" value="Genomic_DNA"/>
</dbReference>
<protein>
    <submittedName>
        <fullName evidence="1">Uncharacterized protein</fullName>
    </submittedName>
</protein>
<evidence type="ECO:0000313" key="2">
    <source>
        <dbReference type="Proteomes" id="UP001153332"/>
    </source>
</evidence>
<keyword evidence="2" id="KW-1185">Reference proteome</keyword>
<comment type="caution">
    <text evidence="1">The sequence shown here is derived from an EMBL/GenBank/DDBJ whole genome shotgun (WGS) entry which is preliminary data.</text>
</comment>
<gene>
    <name evidence="1" type="ORF">O1611_g327</name>
</gene>
<name>A0ACC2K185_9PEZI</name>
<dbReference type="Proteomes" id="UP001153332">
    <property type="component" value="Unassembled WGS sequence"/>
</dbReference>